<organism evidence="4 5">
    <name type="scientific">Actinia tenebrosa</name>
    <name type="common">Australian red waratah sea anemone</name>
    <dbReference type="NCBI Taxonomy" id="6105"/>
    <lineage>
        <taxon>Eukaryota</taxon>
        <taxon>Metazoa</taxon>
        <taxon>Cnidaria</taxon>
        <taxon>Anthozoa</taxon>
        <taxon>Hexacorallia</taxon>
        <taxon>Actiniaria</taxon>
        <taxon>Actiniidae</taxon>
        <taxon>Actinia</taxon>
    </lineage>
</organism>
<dbReference type="InterPro" id="IPR003598">
    <property type="entry name" value="Ig_sub2"/>
</dbReference>
<dbReference type="Pfam" id="PF13927">
    <property type="entry name" value="Ig_3"/>
    <property type="match status" value="1"/>
</dbReference>
<sequence length="193" mass="21514">GLKWISKPSNQKFGNVGSTVHITWHYDCNQKFVVSTLIYDNRQIAQRLPATHKYIPIKNNMDAHFSVIGGSNVTMIIFDVEKEKSGSYCCEVICIGEPSEKACTMLFIYALPRINYLTSHLYGTQGDSITLRCNASGHPAPNYTWIHKDTNRTMANFSVTSFNITGKESGGEYCCHVSNGFGEVNNCTSLKVI</sequence>
<dbReference type="SUPFAM" id="SSF48726">
    <property type="entry name" value="Immunoglobulin"/>
    <property type="match status" value="2"/>
</dbReference>
<dbReference type="InterPro" id="IPR050958">
    <property type="entry name" value="Cell_Adh-Cytoskel_Orgn"/>
</dbReference>
<evidence type="ECO:0000313" key="5">
    <source>
        <dbReference type="RefSeq" id="XP_031557901.1"/>
    </source>
</evidence>
<dbReference type="PROSITE" id="PS50835">
    <property type="entry name" value="IG_LIKE"/>
    <property type="match status" value="1"/>
</dbReference>
<dbReference type="RefSeq" id="XP_031557901.1">
    <property type="nucleotide sequence ID" value="XM_031702041.1"/>
</dbReference>
<evidence type="ECO:0000259" key="3">
    <source>
        <dbReference type="PROSITE" id="PS50835"/>
    </source>
</evidence>
<evidence type="ECO:0000313" key="4">
    <source>
        <dbReference type="Proteomes" id="UP000515163"/>
    </source>
</evidence>
<gene>
    <name evidence="5" type="primary">LOC116294450</name>
</gene>
<reference evidence="5" key="1">
    <citation type="submission" date="2025-08" db="UniProtKB">
        <authorList>
            <consortium name="RefSeq"/>
        </authorList>
    </citation>
    <scope>IDENTIFICATION</scope>
    <source>
        <tissue evidence="5">Tentacle</tissue>
    </source>
</reference>
<dbReference type="InterPro" id="IPR007110">
    <property type="entry name" value="Ig-like_dom"/>
</dbReference>
<dbReference type="InterPro" id="IPR013783">
    <property type="entry name" value="Ig-like_fold"/>
</dbReference>
<dbReference type="AlphaFoldDB" id="A0A6P8HQS5"/>
<evidence type="ECO:0000256" key="1">
    <source>
        <dbReference type="ARBA" id="ARBA00022729"/>
    </source>
</evidence>
<dbReference type="OrthoDB" id="5987241at2759"/>
<dbReference type="PANTHER" id="PTHR45080">
    <property type="entry name" value="CONTACTIN 5"/>
    <property type="match status" value="1"/>
</dbReference>
<name>A0A6P8HQS5_ACTTE</name>
<dbReference type="Proteomes" id="UP000515163">
    <property type="component" value="Unplaced"/>
</dbReference>
<dbReference type="PANTHER" id="PTHR45080:SF8">
    <property type="entry name" value="IG-LIKE DOMAIN-CONTAINING PROTEIN"/>
    <property type="match status" value="1"/>
</dbReference>
<dbReference type="GO" id="GO:0007156">
    <property type="term" value="P:homophilic cell adhesion via plasma membrane adhesion molecules"/>
    <property type="evidence" value="ECO:0007669"/>
    <property type="project" value="TreeGrafter"/>
</dbReference>
<dbReference type="InterPro" id="IPR003599">
    <property type="entry name" value="Ig_sub"/>
</dbReference>
<feature type="non-terminal residue" evidence="5">
    <location>
        <position position="193"/>
    </location>
</feature>
<dbReference type="InParanoid" id="A0A6P8HQS5"/>
<proteinExistence type="predicted"/>
<keyword evidence="2" id="KW-1015">Disulfide bond</keyword>
<feature type="non-terminal residue" evidence="5">
    <location>
        <position position="1"/>
    </location>
</feature>
<dbReference type="SMART" id="SM00408">
    <property type="entry name" value="IGc2"/>
    <property type="match status" value="1"/>
</dbReference>
<keyword evidence="4" id="KW-1185">Reference proteome</keyword>
<accession>A0A6P8HQS5</accession>
<protein>
    <submittedName>
        <fullName evidence="5">Lachesin-like</fullName>
    </submittedName>
</protein>
<dbReference type="KEGG" id="aten:116294450"/>
<dbReference type="InterPro" id="IPR036179">
    <property type="entry name" value="Ig-like_dom_sf"/>
</dbReference>
<dbReference type="SMART" id="SM00409">
    <property type="entry name" value="IG"/>
    <property type="match status" value="2"/>
</dbReference>
<feature type="domain" description="Ig-like" evidence="3">
    <location>
        <begin position="112"/>
        <end position="191"/>
    </location>
</feature>
<dbReference type="GO" id="GO:0005886">
    <property type="term" value="C:plasma membrane"/>
    <property type="evidence" value="ECO:0007669"/>
    <property type="project" value="TreeGrafter"/>
</dbReference>
<evidence type="ECO:0000256" key="2">
    <source>
        <dbReference type="ARBA" id="ARBA00023157"/>
    </source>
</evidence>
<dbReference type="GeneID" id="116294450"/>
<dbReference type="Gene3D" id="2.60.40.10">
    <property type="entry name" value="Immunoglobulins"/>
    <property type="match status" value="1"/>
</dbReference>
<keyword evidence="1" id="KW-0732">Signal</keyword>